<evidence type="ECO:0000313" key="2">
    <source>
        <dbReference type="EMBL" id="KKU91096.1"/>
    </source>
</evidence>
<gene>
    <name evidence="2" type="ORF">UY23_C0004G0041</name>
</gene>
<organism evidence="2 3">
    <name type="scientific">Candidatus Jorgensenbacteria bacterium GW2011_GWA1_48_11</name>
    <dbReference type="NCBI Taxonomy" id="1618660"/>
    <lineage>
        <taxon>Bacteria</taxon>
        <taxon>Candidatus Joergenseniibacteriota</taxon>
    </lineage>
</organism>
<dbReference type="AlphaFoldDB" id="A0A0G1UAB3"/>
<dbReference type="Proteomes" id="UP000034956">
    <property type="component" value="Unassembled WGS sequence"/>
</dbReference>
<accession>A0A0G1UAB3</accession>
<dbReference type="EMBL" id="LCPF01000004">
    <property type="protein sequence ID" value="KKU91096.1"/>
    <property type="molecule type" value="Genomic_DNA"/>
</dbReference>
<evidence type="ECO:0000256" key="1">
    <source>
        <dbReference type="SAM" id="MobiDB-lite"/>
    </source>
</evidence>
<evidence type="ECO:0000313" key="3">
    <source>
        <dbReference type="Proteomes" id="UP000034956"/>
    </source>
</evidence>
<reference evidence="2 3" key="1">
    <citation type="journal article" date="2015" name="Nature">
        <title>rRNA introns, odd ribosomes, and small enigmatic genomes across a large radiation of phyla.</title>
        <authorList>
            <person name="Brown C.T."/>
            <person name="Hug L.A."/>
            <person name="Thomas B.C."/>
            <person name="Sharon I."/>
            <person name="Castelle C.J."/>
            <person name="Singh A."/>
            <person name="Wilkins M.J."/>
            <person name="Williams K.H."/>
            <person name="Banfield J.F."/>
        </authorList>
    </citation>
    <scope>NUCLEOTIDE SEQUENCE [LARGE SCALE GENOMIC DNA]</scope>
</reference>
<proteinExistence type="predicted"/>
<comment type="caution">
    <text evidence="2">The sequence shown here is derived from an EMBL/GenBank/DDBJ whole genome shotgun (WGS) entry which is preliminary data.</text>
</comment>
<feature type="region of interest" description="Disordered" evidence="1">
    <location>
        <begin position="21"/>
        <end position="90"/>
    </location>
</feature>
<sequence length="187" mass="21491">MGHAETHGSLRDRGSCDALHVVTAQYGGQPEEPRGGRFDGVSPDRDHVGQYPAERHDRGRRPDERLRRRRARGHQHHGGHAGHRQPRPKFALRQRINDELELLYKFADDRSRWCVQAGRHRSGRDDLPREAQLHRGQTRARAHGVLGSGRQPFRFHRDRYERPHGGQLLAAGRARLARAAENRQCFP</sequence>
<feature type="compositionally biased region" description="Basic residues" evidence="1">
    <location>
        <begin position="67"/>
        <end position="90"/>
    </location>
</feature>
<protein>
    <submittedName>
        <fullName evidence="2">Uncharacterized protein</fullName>
    </submittedName>
</protein>
<name>A0A0G1UAB3_9BACT</name>
<feature type="compositionally biased region" description="Basic and acidic residues" evidence="1">
    <location>
        <begin position="31"/>
        <end position="66"/>
    </location>
</feature>